<sequence>MRLLQEGIYHKYKDSKERVLELPNEDATVFDSDHVRLNEFKPVDQENGAVMQAVRLYLVADKYDVRKLRNNICLSFFPTPVQADFEAPPRCAVKLAYRNTPRKFVIRSLSVDWYAYQCDPK</sequence>
<keyword evidence="2" id="KW-1185">Reference proteome</keyword>
<evidence type="ECO:0000313" key="2">
    <source>
        <dbReference type="Proteomes" id="UP001590950"/>
    </source>
</evidence>
<dbReference type="EMBL" id="JBEFKJ010000017">
    <property type="protein sequence ID" value="KAL2041579.1"/>
    <property type="molecule type" value="Genomic_DNA"/>
</dbReference>
<name>A0ABR4A6N9_9LECA</name>
<gene>
    <name evidence="1" type="ORF">N7G274_005961</name>
</gene>
<comment type="caution">
    <text evidence="1">The sequence shown here is derived from an EMBL/GenBank/DDBJ whole genome shotgun (WGS) entry which is preliminary data.</text>
</comment>
<organism evidence="1 2">
    <name type="scientific">Stereocaulon virgatum</name>
    <dbReference type="NCBI Taxonomy" id="373712"/>
    <lineage>
        <taxon>Eukaryota</taxon>
        <taxon>Fungi</taxon>
        <taxon>Dikarya</taxon>
        <taxon>Ascomycota</taxon>
        <taxon>Pezizomycotina</taxon>
        <taxon>Lecanoromycetes</taxon>
        <taxon>OSLEUM clade</taxon>
        <taxon>Lecanoromycetidae</taxon>
        <taxon>Lecanorales</taxon>
        <taxon>Lecanorineae</taxon>
        <taxon>Stereocaulaceae</taxon>
        <taxon>Stereocaulon</taxon>
    </lineage>
</organism>
<proteinExistence type="predicted"/>
<reference evidence="1 2" key="1">
    <citation type="submission" date="2024-09" db="EMBL/GenBank/DDBJ databases">
        <title>Rethinking Asexuality: The Enigmatic Case of Functional Sexual Genes in Lepraria (Stereocaulaceae).</title>
        <authorList>
            <person name="Doellman M."/>
            <person name="Sun Y."/>
            <person name="Barcenas-Pena A."/>
            <person name="Lumbsch H.T."/>
            <person name="Grewe F."/>
        </authorList>
    </citation>
    <scope>NUCLEOTIDE SEQUENCE [LARGE SCALE GENOMIC DNA]</scope>
    <source>
        <strain evidence="1 2">Mercado 3170</strain>
    </source>
</reference>
<protein>
    <submittedName>
        <fullName evidence="1">Uncharacterized protein</fullName>
    </submittedName>
</protein>
<dbReference type="Proteomes" id="UP001590950">
    <property type="component" value="Unassembled WGS sequence"/>
</dbReference>
<evidence type="ECO:0000313" key="1">
    <source>
        <dbReference type="EMBL" id="KAL2041579.1"/>
    </source>
</evidence>
<accession>A0ABR4A6N9</accession>